<dbReference type="InterPro" id="IPR000182">
    <property type="entry name" value="GNAT_dom"/>
</dbReference>
<dbReference type="InterPro" id="IPR016181">
    <property type="entry name" value="Acyl_CoA_acyltransferase"/>
</dbReference>
<dbReference type="PROSITE" id="PS51186">
    <property type="entry name" value="GNAT"/>
    <property type="match status" value="1"/>
</dbReference>
<sequence length="155" mass="18025">MTNQVEIFRATSEDAIEILELQKLAYQSEAQIYNDWTLPPLLQTIEEIRCEYNTHLFLKAVNKNSIIGSVRTRVLGDTCYIGKLIVHPNWQNQGLGTRLMAEVEIMNPDAIRFELFTGSLSIRNLSLYQKLGYREFRRELLSKQVELVYLEKIIS</sequence>
<evidence type="ECO:0000313" key="2">
    <source>
        <dbReference type="EMBL" id="MPN37512.1"/>
    </source>
</evidence>
<reference evidence="2" key="1">
    <citation type="submission" date="2019-08" db="EMBL/GenBank/DDBJ databases">
        <authorList>
            <person name="Kucharzyk K."/>
            <person name="Murdoch R.W."/>
            <person name="Higgins S."/>
            <person name="Loffler F."/>
        </authorList>
    </citation>
    <scope>NUCLEOTIDE SEQUENCE</scope>
</reference>
<dbReference type="Pfam" id="PF00583">
    <property type="entry name" value="Acetyltransf_1"/>
    <property type="match status" value="1"/>
</dbReference>
<dbReference type="CDD" id="cd04301">
    <property type="entry name" value="NAT_SF"/>
    <property type="match status" value="1"/>
</dbReference>
<dbReference type="GO" id="GO:0016747">
    <property type="term" value="F:acyltransferase activity, transferring groups other than amino-acyl groups"/>
    <property type="evidence" value="ECO:0007669"/>
    <property type="project" value="InterPro"/>
</dbReference>
<protein>
    <recommendedName>
        <fullName evidence="1">N-acetyltransferase domain-containing protein</fullName>
    </recommendedName>
</protein>
<feature type="domain" description="N-acetyltransferase" evidence="1">
    <location>
        <begin position="5"/>
        <end position="155"/>
    </location>
</feature>
<proteinExistence type="predicted"/>
<accession>A0A645HGJ2</accession>
<comment type="caution">
    <text evidence="2">The sequence shown here is derived from an EMBL/GenBank/DDBJ whole genome shotgun (WGS) entry which is preliminary data.</text>
</comment>
<dbReference type="AlphaFoldDB" id="A0A645HGJ2"/>
<evidence type="ECO:0000259" key="1">
    <source>
        <dbReference type="PROSITE" id="PS51186"/>
    </source>
</evidence>
<organism evidence="2">
    <name type="scientific">bioreactor metagenome</name>
    <dbReference type="NCBI Taxonomy" id="1076179"/>
    <lineage>
        <taxon>unclassified sequences</taxon>
        <taxon>metagenomes</taxon>
        <taxon>ecological metagenomes</taxon>
    </lineage>
</organism>
<dbReference type="SUPFAM" id="SSF55729">
    <property type="entry name" value="Acyl-CoA N-acyltransferases (Nat)"/>
    <property type="match status" value="1"/>
</dbReference>
<dbReference type="EMBL" id="VSSQ01092202">
    <property type="protein sequence ID" value="MPN37512.1"/>
    <property type="molecule type" value="Genomic_DNA"/>
</dbReference>
<name>A0A645HGJ2_9ZZZZ</name>
<dbReference type="Gene3D" id="3.40.630.30">
    <property type="match status" value="1"/>
</dbReference>
<gene>
    <name evidence="2" type="ORF">SDC9_185031</name>
</gene>